<comment type="similarity">
    <text evidence="1">Belongs to the GST superfamily.</text>
</comment>
<evidence type="ECO:0000313" key="5">
    <source>
        <dbReference type="Proteomes" id="UP000017861"/>
    </source>
</evidence>
<dbReference type="InterPro" id="IPR002109">
    <property type="entry name" value="Glutaredoxin"/>
</dbReference>
<dbReference type="PANTHER" id="PTHR12782">
    <property type="entry name" value="MICROSOMAL PROSTAGLANDIN E SYNTHASE-2"/>
    <property type="match status" value="1"/>
</dbReference>
<evidence type="ECO:0000256" key="1">
    <source>
        <dbReference type="ARBA" id="ARBA00007409"/>
    </source>
</evidence>
<dbReference type="GO" id="GO:0005739">
    <property type="term" value="C:mitochondrion"/>
    <property type="evidence" value="ECO:0007669"/>
    <property type="project" value="TreeGrafter"/>
</dbReference>
<dbReference type="InterPro" id="IPR036282">
    <property type="entry name" value="Glutathione-S-Trfase_C_sf"/>
</dbReference>
<evidence type="ECO:0000259" key="3">
    <source>
        <dbReference type="Pfam" id="PF00462"/>
    </source>
</evidence>
<name>V5DC17_TRYCR</name>
<proteinExistence type="inferred from homology"/>
<dbReference type="PROSITE" id="PS51354">
    <property type="entry name" value="GLUTAREDOXIN_2"/>
    <property type="match status" value="1"/>
</dbReference>
<dbReference type="Proteomes" id="UP000017861">
    <property type="component" value="Unassembled WGS sequence"/>
</dbReference>
<evidence type="ECO:0000256" key="2">
    <source>
        <dbReference type="ARBA" id="ARBA00023098"/>
    </source>
</evidence>
<dbReference type="InterPro" id="IPR034334">
    <property type="entry name" value="PGES2"/>
</dbReference>
<dbReference type="AlphaFoldDB" id="V5DC17"/>
<dbReference type="Pfam" id="PF00462">
    <property type="entry name" value="Glutaredoxin"/>
    <property type="match status" value="1"/>
</dbReference>
<dbReference type="SFLD" id="SFLDG01203">
    <property type="entry name" value="Prostaglandin_E_synthase_like1"/>
    <property type="match status" value="1"/>
</dbReference>
<dbReference type="GO" id="GO:0001516">
    <property type="term" value="P:prostaglandin biosynthetic process"/>
    <property type="evidence" value="ECO:0007669"/>
    <property type="project" value="UniProtKB-UniPathway"/>
</dbReference>
<dbReference type="UniPathway" id="UPA00662"/>
<keyword evidence="2" id="KW-0443">Lipid metabolism</keyword>
<dbReference type="GO" id="GO:0050220">
    <property type="term" value="F:prostaglandin-E synthase activity"/>
    <property type="evidence" value="ECO:0007669"/>
    <property type="project" value="InterPro"/>
</dbReference>
<dbReference type="SFLD" id="SFLDG01182">
    <property type="entry name" value="Prostaglandin_E_synthase_like"/>
    <property type="match status" value="1"/>
</dbReference>
<dbReference type="Gene3D" id="1.20.1050.10">
    <property type="match status" value="1"/>
</dbReference>
<feature type="domain" description="Glutaredoxin" evidence="3">
    <location>
        <begin position="97"/>
        <end position="148"/>
    </location>
</feature>
<dbReference type="SMR" id="V5DC17"/>
<dbReference type="InterPro" id="IPR040079">
    <property type="entry name" value="Glutathione_S-Trfase"/>
</dbReference>
<accession>V5DC17</accession>
<reference evidence="4 5" key="1">
    <citation type="journal article" date="2014" name="Genome Announc.">
        <title>Trypanosoma cruzi Clone Dm28c Draft Genome Sequence.</title>
        <authorList>
            <person name="Grisard E.C."/>
            <person name="Teixeira S.M."/>
            <person name="de Almeida L.G."/>
            <person name="Stoco P.H."/>
            <person name="Gerber A.L."/>
            <person name="Talavera-Lopez C."/>
            <person name="Lima O.C."/>
            <person name="Andersson B."/>
            <person name="de Vasconcelos A.T."/>
        </authorList>
    </citation>
    <scope>NUCLEOTIDE SEQUENCE [LARGE SCALE GENOMIC DNA]</scope>
    <source>
        <strain evidence="4 5">Dm28c</strain>
    </source>
</reference>
<dbReference type="Gene3D" id="3.40.30.10">
    <property type="entry name" value="Glutaredoxin"/>
    <property type="match status" value="1"/>
</dbReference>
<protein>
    <recommendedName>
        <fullName evidence="3">Glutaredoxin domain-containing protein</fullName>
    </recommendedName>
</protein>
<dbReference type="InterPro" id="IPR034335">
    <property type="entry name" value="PGES2_C"/>
</dbReference>
<dbReference type="OrthoDB" id="423541at2759"/>
<dbReference type="SFLD" id="SFLDS00019">
    <property type="entry name" value="Glutathione_Transferase_(cytos"/>
    <property type="match status" value="1"/>
</dbReference>
<dbReference type="VEuPathDB" id="TriTrypDB:TCDM_06702"/>
<dbReference type="InterPro" id="IPR036249">
    <property type="entry name" value="Thioredoxin-like_sf"/>
</dbReference>
<dbReference type="PANTHER" id="PTHR12782:SF9">
    <property type="entry name" value="PROSTAGLANDIN E SYNTHASE 2"/>
    <property type="match status" value="1"/>
</dbReference>
<dbReference type="InterPro" id="IPR011767">
    <property type="entry name" value="GLR_AS"/>
</dbReference>
<comment type="caution">
    <text evidence="4">The sequence shown here is derived from an EMBL/GenBank/DDBJ whole genome shotgun (WGS) entry which is preliminary data.</text>
</comment>
<dbReference type="CDD" id="cd03197">
    <property type="entry name" value="GST_C_mPGES2"/>
    <property type="match status" value="1"/>
</dbReference>
<organism evidence="4 5">
    <name type="scientific">Trypanosoma cruzi Dm28c</name>
    <dbReference type="NCBI Taxonomy" id="1416333"/>
    <lineage>
        <taxon>Eukaryota</taxon>
        <taxon>Discoba</taxon>
        <taxon>Euglenozoa</taxon>
        <taxon>Kinetoplastea</taxon>
        <taxon>Metakinetoplastina</taxon>
        <taxon>Trypanosomatida</taxon>
        <taxon>Trypanosomatidae</taxon>
        <taxon>Trypanosoma</taxon>
        <taxon>Schizotrypanum</taxon>
    </lineage>
</organism>
<dbReference type="SUPFAM" id="SSF47616">
    <property type="entry name" value="GST C-terminal domain-like"/>
    <property type="match status" value="1"/>
</dbReference>
<sequence length="338" mass="38288">MRGLISASLNVFFFSYFIRISAEKFHMVLGKGSIGRKLLGATGLIGSLAIGGGYFTYQRRLKENRSCTAEEFNAAQNQEELSWALSHLRNPKEHPQILLYRYSTCPFCGTAKALLDYAKIPYECVEVEPMFKKEISSFAYKKVPQLQFNVHGYNGPLVVDSEIIVSTLAKHVGMEKQLKDPEVVKWREWARGPMVRLLTLEFNSSLYRAWCGYSYINNIDTIPYANKLFLKIVGAPVMYLVSQYITRPRLLKSGHLHEGEDVKGRLHGEINTFIEKALLGGKKKFHGGSKPDLADLDTYGVLQSVRGHRVYEEIVQSTPIKPWLDSMDKEVGHVSHHG</sequence>
<dbReference type="PROSITE" id="PS00195">
    <property type="entry name" value="GLUTAREDOXIN_1"/>
    <property type="match status" value="1"/>
</dbReference>
<evidence type="ECO:0000313" key="4">
    <source>
        <dbReference type="EMBL" id="ESS64986.1"/>
    </source>
</evidence>
<dbReference type="SUPFAM" id="SSF52833">
    <property type="entry name" value="Thioredoxin-like"/>
    <property type="match status" value="1"/>
</dbReference>
<dbReference type="EMBL" id="AYLP01000074">
    <property type="protein sequence ID" value="ESS64986.1"/>
    <property type="molecule type" value="Genomic_DNA"/>
</dbReference>
<gene>
    <name evidence="4" type="ORF">TCDM_06702</name>
</gene>